<dbReference type="EMBL" id="JH598060">
    <property type="status" value="NOT_ANNOTATED_CDS"/>
    <property type="molecule type" value="Genomic_DNA"/>
</dbReference>
<dbReference type="AlphaFoldDB" id="M4BA82"/>
<organism evidence="2 3">
    <name type="scientific">Hyaloperonospora arabidopsidis (strain Emoy2)</name>
    <name type="common">Downy mildew agent</name>
    <name type="synonym">Peronospora arabidopsidis</name>
    <dbReference type="NCBI Taxonomy" id="559515"/>
    <lineage>
        <taxon>Eukaryota</taxon>
        <taxon>Sar</taxon>
        <taxon>Stramenopiles</taxon>
        <taxon>Oomycota</taxon>
        <taxon>Peronosporomycetes</taxon>
        <taxon>Peronosporales</taxon>
        <taxon>Peronosporaceae</taxon>
        <taxon>Hyaloperonospora</taxon>
    </lineage>
</organism>
<keyword evidence="1" id="KW-0472">Membrane</keyword>
<evidence type="ECO:0000313" key="3">
    <source>
        <dbReference type="Proteomes" id="UP000011713"/>
    </source>
</evidence>
<dbReference type="EnsemblProtists" id="HpaT803192">
    <property type="protein sequence ID" value="HpaP803192"/>
    <property type="gene ID" value="HpaG803192"/>
</dbReference>
<name>M4BA82_HYAAE</name>
<dbReference type="HOGENOM" id="CLU_1819535_0_0_1"/>
<keyword evidence="1" id="KW-0812">Transmembrane</keyword>
<evidence type="ECO:0000256" key="1">
    <source>
        <dbReference type="SAM" id="Phobius"/>
    </source>
</evidence>
<dbReference type="Proteomes" id="UP000011713">
    <property type="component" value="Unassembled WGS sequence"/>
</dbReference>
<dbReference type="InParanoid" id="M4BA82"/>
<protein>
    <submittedName>
        <fullName evidence="2">Uncharacterized protein</fullName>
    </submittedName>
</protein>
<reference evidence="3" key="1">
    <citation type="journal article" date="2010" name="Science">
        <title>Signatures of adaptation to obligate biotrophy in the Hyaloperonospora arabidopsidis genome.</title>
        <authorList>
            <person name="Baxter L."/>
            <person name="Tripathy S."/>
            <person name="Ishaque N."/>
            <person name="Boot N."/>
            <person name="Cabral A."/>
            <person name="Kemen E."/>
            <person name="Thines M."/>
            <person name="Ah-Fong A."/>
            <person name="Anderson R."/>
            <person name="Badejoko W."/>
            <person name="Bittner-Eddy P."/>
            <person name="Boore J.L."/>
            <person name="Chibucos M.C."/>
            <person name="Coates M."/>
            <person name="Dehal P."/>
            <person name="Delehaunty K."/>
            <person name="Dong S."/>
            <person name="Downton P."/>
            <person name="Dumas B."/>
            <person name="Fabro G."/>
            <person name="Fronick C."/>
            <person name="Fuerstenberg S.I."/>
            <person name="Fulton L."/>
            <person name="Gaulin E."/>
            <person name="Govers F."/>
            <person name="Hughes L."/>
            <person name="Humphray S."/>
            <person name="Jiang R.H."/>
            <person name="Judelson H."/>
            <person name="Kamoun S."/>
            <person name="Kyung K."/>
            <person name="Meijer H."/>
            <person name="Minx P."/>
            <person name="Morris P."/>
            <person name="Nelson J."/>
            <person name="Phuntumart V."/>
            <person name="Qutob D."/>
            <person name="Rehmany A."/>
            <person name="Rougon-Cardoso A."/>
            <person name="Ryden P."/>
            <person name="Torto-Alalibo T."/>
            <person name="Studholme D."/>
            <person name="Wang Y."/>
            <person name="Win J."/>
            <person name="Wood J."/>
            <person name="Clifton S.W."/>
            <person name="Rogers J."/>
            <person name="Van den Ackerveken G."/>
            <person name="Jones J.D."/>
            <person name="McDowell J.M."/>
            <person name="Beynon J."/>
            <person name="Tyler B.M."/>
        </authorList>
    </citation>
    <scope>NUCLEOTIDE SEQUENCE [LARGE SCALE GENOMIC DNA]</scope>
    <source>
        <strain evidence="3">Emoy2</strain>
    </source>
</reference>
<proteinExistence type="predicted"/>
<feature type="transmembrane region" description="Helical" evidence="1">
    <location>
        <begin position="6"/>
        <end position="23"/>
    </location>
</feature>
<reference evidence="2" key="2">
    <citation type="submission" date="2015-06" db="UniProtKB">
        <authorList>
            <consortium name="EnsemblProtists"/>
        </authorList>
    </citation>
    <scope>IDENTIFICATION</scope>
    <source>
        <strain evidence="2">Emoy2</strain>
    </source>
</reference>
<keyword evidence="1" id="KW-1133">Transmembrane helix</keyword>
<evidence type="ECO:0000313" key="2">
    <source>
        <dbReference type="EnsemblProtists" id="HpaP803192"/>
    </source>
</evidence>
<dbReference type="VEuPathDB" id="FungiDB:HpaG803192"/>
<accession>M4BA82</accession>
<sequence length="142" mass="15838">MPIISIGYVHCFGVFLLAWVLSFNRTGGCSPLLVSSDTYSGPLTLFLVHSTCSLPHRHLHSQLDTSARHCFVVPEPPSIAPHVSKKLASLSGGEALRKTCIVKKLVLQFRANFELDRHEIPFDPPLLILDFAFVDKLLVHFF</sequence>
<keyword evidence="3" id="KW-1185">Reference proteome</keyword>